<comment type="caution">
    <text evidence="1">The sequence shown here is derived from an EMBL/GenBank/DDBJ whole genome shotgun (WGS) entry which is preliminary data.</text>
</comment>
<dbReference type="Proteomes" id="UP000324222">
    <property type="component" value="Unassembled WGS sequence"/>
</dbReference>
<evidence type="ECO:0000313" key="2">
    <source>
        <dbReference type="Proteomes" id="UP000324222"/>
    </source>
</evidence>
<dbReference type="EMBL" id="VSRR010014368">
    <property type="protein sequence ID" value="MPC56935.1"/>
    <property type="molecule type" value="Genomic_DNA"/>
</dbReference>
<keyword evidence="2" id="KW-1185">Reference proteome</keyword>
<protein>
    <submittedName>
        <fullName evidence="1">Uncharacterized protein</fullName>
    </submittedName>
</protein>
<reference evidence="1 2" key="1">
    <citation type="submission" date="2019-05" db="EMBL/GenBank/DDBJ databases">
        <title>Another draft genome of Portunus trituberculatus and its Hox gene families provides insights of decapod evolution.</title>
        <authorList>
            <person name="Jeong J.-H."/>
            <person name="Song I."/>
            <person name="Kim S."/>
            <person name="Choi T."/>
            <person name="Kim D."/>
            <person name="Ryu S."/>
            <person name="Kim W."/>
        </authorList>
    </citation>
    <scope>NUCLEOTIDE SEQUENCE [LARGE SCALE GENOMIC DNA]</scope>
    <source>
        <tissue evidence="1">Muscle</tissue>
    </source>
</reference>
<name>A0A5B7GHK5_PORTR</name>
<dbReference type="AlphaFoldDB" id="A0A5B7GHK5"/>
<evidence type="ECO:0000313" key="1">
    <source>
        <dbReference type="EMBL" id="MPC56935.1"/>
    </source>
</evidence>
<sequence length="33" mass="4057">MYRYSYRSRFHSLFRLSGRRLLQRRVLSSGIPP</sequence>
<accession>A0A5B7GHK5</accession>
<proteinExistence type="predicted"/>
<gene>
    <name evidence="1" type="ORF">E2C01_050903</name>
</gene>
<organism evidence="1 2">
    <name type="scientific">Portunus trituberculatus</name>
    <name type="common">Swimming crab</name>
    <name type="synonym">Neptunus trituberculatus</name>
    <dbReference type="NCBI Taxonomy" id="210409"/>
    <lineage>
        <taxon>Eukaryota</taxon>
        <taxon>Metazoa</taxon>
        <taxon>Ecdysozoa</taxon>
        <taxon>Arthropoda</taxon>
        <taxon>Crustacea</taxon>
        <taxon>Multicrustacea</taxon>
        <taxon>Malacostraca</taxon>
        <taxon>Eumalacostraca</taxon>
        <taxon>Eucarida</taxon>
        <taxon>Decapoda</taxon>
        <taxon>Pleocyemata</taxon>
        <taxon>Brachyura</taxon>
        <taxon>Eubrachyura</taxon>
        <taxon>Portunoidea</taxon>
        <taxon>Portunidae</taxon>
        <taxon>Portuninae</taxon>
        <taxon>Portunus</taxon>
    </lineage>
</organism>